<feature type="transmembrane region" description="Helical" evidence="9">
    <location>
        <begin position="503"/>
        <end position="529"/>
    </location>
</feature>
<dbReference type="OrthoDB" id="10264220at2759"/>
<dbReference type="GO" id="GO:0007035">
    <property type="term" value="P:vacuolar acidification"/>
    <property type="evidence" value="ECO:0007669"/>
    <property type="project" value="TreeGrafter"/>
</dbReference>
<evidence type="ECO:0000256" key="5">
    <source>
        <dbReference type="ARBA" id="ARBA00022781"/>
    </source>
</evidence>
<dbReference type="InterPro" id="IPR002490">
    <property type="entry name" value="V-ATPase_116kDa_su"/>
</dbReference>
<evidence type="ECO:0000256" key="6">
    <source>
        <dbReference type="ARBA" id="ARBA00022989"/>
    </source>
</evidence>
<dbReference type="PIRSF" id="PIRSF001293">
    <property type="entry name" value="ATP6V0A1"/>
    <property type="match status" value="1"/>
</dbReference>
<keyword evidence="6 9" id="KW-1133">Transmembrane helix</keyword>
<sequence>MSKTIDEEIEEIEQKLGQQSLFRSEDISLLHFYIPSEIGHLTIRKLGQLGVIQFNDLNRDINAFQRTYVDDIRKLQTIYNNIQYLKKQIVAEDITVKDLDNVNDLPLMSKNDIDELAKKISDLREKLDNMYESRKNLRSQLLLLIEEKYVITESNYFFEEIDSRNVDLEDENKNKVIHNNLNLNELTNKSGSSSSDNANKSSSLNSDGKLNKENNPENNLDNSDGEVMNRSNLKYIAGVIPRKTMPVFERILWRILRGNLCMNHSEIEEPLQDPETDQKIEKNVFIIFAHGDAMIQKIKRISELMGANLYDLDVDQEVRRENSLKIFSKIEEIHKVHQATNNSIINDLRVISNDIETWQAAIAEEINVYEIMNMLNVNVNNRFMIGEGWCPSQKLRDIRDTFKEVHKISNTETEPIFEIVPTNREPPTHQLTNKVTQCFQNIVDAYGVAKYKEVNPGIFTIITFPFLFAVMFGDSGHGILMALAAFVMIYYEKLLLSKKNLNEIFAMAFTGRYVILLMGIFSIYTGLIYNDFFSKTFVYPLSRFKMVDKNTQSSEEGMKNVEGLLRDKDPNYRPYSFGIDPAWIDSENSLIFLNSYKMKLSIILGVIHMLCGVLVNLCNHIYYKEYYLIICKFVPEFLMLGSVFGYLCFTIMYKWCYNWFKPDAIGQPPSLLNMLIYLFMSPGSIKEDELLYHGQDKVQIVLLLIFVITIPWLLLAKPLVLRSRAKKREKELKATDEEKENNTNRDSIVNVAPDVFIPENEPAKFSMADTLINQAVHAIEFTLNCISNTASYLRLWALSLAHSQLSHVLYNMLLDTLAFNIDINPVVNGVIIFALFAVWFTLTIFIMLIMEGLSAFLHALRLHWVEFNGKFYAGSGYKYYPFSFERVWKYERRKNVAN</sequence>
<dbReference type="EMBL" id="MCFH01000009">
    <property type="protein sequence ID" value="ORX55324.1"/>
    <property type="molecule type" value="Genomic_DNA"/>
</dbReference>
<dbReference type="STRING" id="1754191.A0A1Y1VFX5"/>
<evidence type="ECO:0000256" key="1">
    <source>
        <dbReference type="ARBA" id="ARBA00004141"/>
    </source>
</evidence>
<evidence type="ECO:0000256" key="3">
    <source>
        <dbReference type="ARBA" id="ARBA00022448"/>
    </source>
</evidence>
<dbReference type="GO" id="GO:0000220">
    <property type="term" value="C:vacuolar proton-transporting V-type ATPase, V0 domain"/>
    <property type="evidence" value="ECO:0007669"/>
    <property type="project" value="InterPro"/>
</dbReference>
<feature type="transmembrane region" description="Helical" evidence="9">
    <location>
        <begin position="600"/>
        <end position="622"/>
    </location>
</feature>
<evidence type="ECO:0000313" key="12">
    <source>
        <dbReference type="EMBL" id="ORX55324.1"/>
    </source>
</evidence>
<keyword evidence="10" id="KW-0175">Coiled coil</keyword>
<dbReference type="AlphaFoldDB" id="A0A1Y1VFX5"/>
<organism evidence="12 13">
    <name type="scientific">Piromyces finnis</name>
    <dbReference type="NCBI Taxonomy" id="1754191"/>
    <lineage>
        <taxon>Eukaryota</taxon>
        <taxon>Fungi</taxon>
        <taxon>Fungi incertae sedis</taxon>
        <taxon>Chytridiomycota</taxon>
        <taxon>Chytridiomycota incertae sedis</taxon>
        <taxon>Neocallimastigomycetes</taxon>
        <taxon>Neocallimastigales</taxon>
        <taxon>Neocallimastigaceae</taxon>
        <taxon>Piromyces</taxon>
    </lineage>
</organism>
<comment type="similarity">
    <text evidence="2 9">Belongs to the V-ATPase 116 kDa subunit family.</text>
</comment>
<keyword evidence="13" id="KW-1185">Reference proteome</keyword>
<dbReference type="Pfam" id="PF01496">
    <property type="entry name" value="V_ATPase_I"/>
    <property type="match status" value="1"/>
</dbReference>
<feature type="transmembrane region" description="Helical" evidence="9">
    <location>
        <begin position="700"/>
        <end position="720"/>
    </location>
</feature>
<feature type="region of interest" description="Disordered" evidence="11">
    <location>
        <begin position="185"/>
        <end position="226"/>
    </location>
</feature>
<accession>A0A1Y1VFX5</accession>
<evidence type="ECO:0000256" key="8">
    <source>
        <dbReference type="ARBA" id="ARBA00023136"/>
    </source>
</evidence>
<evidence type="ECO:0000256" key="11">
    <source>
        <dbReference type="SAM" id="MobiDB-lite"/>
    </source>
</evidence>
<evidence type="ECO:0000256" key="9">
    <source>
        <dbReference type="RuleBase" id="RU361189"/>
    </source>
</evidence>
<comment type="subcellular location">
    <subcellularLocation>
        <location evidence="1">Membrane</location>
        <topology evidence="1">Multi-pass membrane protein</topology>
    </subcellularLocation>
</comment>
<dbReference type="GO" id="GO:0051117">
    <property type="term" value="F:ATPase binding"/>
    <property type="evidence" value="ECO:0007669"/>
    <property type="project" value="TreeGrafter"/>
</dbReference>
<comment type="function">
    <text evidence="9">Essential component of the vacuolar proton pump (V-ATPase), a multimeric enzyme that catalyzes the translocation of protons across the membranes. Required for assembly and activity of the V-ATPase.</text>
</comment>
<dbReference type="InterPro" id="IPR026028">
    <property type="entry name" value="V-type_ATPase_116kDa_su_euka"/>
</dbReference>
<evidence type="ECO:0000313" key="13">
    <source>
        <dbReference type="Proteomes" id="UP000193719"/>
    </source>
</evidence>
<keyword evidence="4 9" id="KW-0812">Transmembrane</keyword>
<comment type="caution">
    <text evidence="12">The sequence shown here is derived from an EMBL/GenBank/DDBJ whole genome shotgun (WGS) entry which is preliminary data.</text>
</comment>
<protein>
    <recommendedName>
        <fullName evidence="9">V-type proton ATPase subunit a</fullName>
    </recommendedName>
</protein>
<evidence type="ECO:0000256" key="7">
    <source>
        <dbReference type="ARBA" id="ARBA00023065"/>
    </source>
</evidence>
<feature type="compositionally biased region" description="Low complexity" evidence="11">
    <location>
        <begin position="188"/>
        <end position="206"/>
    </location>
</feature>
<evidence type="ECO:0000256" key="10">
    <source>
        <dbReference type="SAM" id="Coils"/>
    </source>
</evidence>
<keyword evidence="7 9" id="KW-0406">Ion transport</keyword>
<gene>
    <name evidence="12" type="ORF">BCR36DRAFT_347039</name>
</gene>
<dbReference type="PANTHER" id="PTHR11629">
    <property type="entry name" value="VACUOLAR PROTON ATPASES"/>
    <property type="match status" value="1"/>
</dbReference>
<dbReference type="PANTHER" id="PTHR11629:SF63">
    <property type="entry name" value="V-TYPE PROTON ATPASE SUBUNIT A"/>
    <property type="match status" value="1"/>
</dbReference>
<keyword evidence="3 9" id="KW-0813">Transport</keyword>
<reference evidence="12 13" key="1">
    <citation type="submission" date="2016-08" db="EMBL/GenBank/DDBJ databases">
        <title>Genomes of anaerobic fungi encode conserved fungal cellulosomes for biomass hydrolysis.</title>
        <authorList>
            <consortium name="DOE Joint Genome Institute"/>
            <person name="Haitjema C.H."/>
            <person name="Gilmore S.P."/>
            <person name="Henske J.K."/>
            <person name="Solomon K.V."/>
            <person name="De Groot R."/>
            <person name="Kuo A."/>
            <person name="Mondo S.J."/>
            <person name="Salamov A.A."/>
            <person name="Labutti K."/>
            <person name="Zhao Z."/>
            <person name="Chiniquy J."/>
            <person name="Barry K."/>
            <person name="Brewer H.M."/>
            <person name="Purvine S.O."/>
            <person name="Wright A.T."/>
            <person name="Boxma B."/>
            <person name="Van Alen T."/>
            <person name="Hackstein J.H."/>
            <person name="Baker S.E."/>
            <person name="Grigoriev I.V."/>
            <person name="O'Malley M.A."/>
        </authorList>
    </citation>
    <scope>NUCLEOTIDE SEQUENCE [LARGE SCALE GENOMIC DNA]</scope>
    <source>
        <strain evidence="13">finn</strain>
    </source>
</reference>
<reference evidence="12 13" key="2">
    <citation type="submission" date="2016-08" db="EMBL/GenBank/DDBJ databases">
        <title>Pervasive Adenine N6-methylation of Active Genes in Fungi.</title>
        <authorList>
            <consortium name="DOE Joint Genome Institute"/>
            <person name="Mondo S.J."/>
            <person name="Dannebaum R.O."/>
            <person name="Kuo R.C."/>
            <person name="Labutti K."/>
            <person name="Haridas S."/>
            <person name="Kuo A."/>
            <person name="Salamov A."/>
            <person name="Ahrendt S.R."/>
            <person name="Lipzen A."/>
            <person name="Sullivan W."/>
            <person name="Andreopoulos W.B."/>
            <person name="Clum A."/>
            <person name="Lindquist E."/>
            <person name="Daum C."/>
            <person name="Ramamoorthy G.K."/>
            <person name="Gryganskyi A."/>
            <person name="Culley D."/>
            <person name="Magnuson J.K."/>
            <person name="James T.Y."/>
            <person name="O'Malley M.A."/>
            <person name="Stajich J.E."/>
            <person name="Spatafora J.W."/>
            <person name="Visel A."/>
            <person name="Grigoriev I.V."/>
        </authorList>
    </citation>
    <scope>NUCLEOTIDE SEQUENCE [LARGE SCALE GENOMIC DNA]</scope>
    <source>
        <strain evidence="13">finn</strain>
    </source>
</reference>
<feature type="transmembrane region" description="Helical" evidence="9">
    <location>
        <begin position="634"/>
        <end position="653"/>
    </location>
</feature>
<dbReference type="Proteomes" id="UP000193719">
    <property type="component" value="Unassembled WGS sequence"/>
</dbReference>
<dbReference type="GO" id="GO:0000329">
    <property type="term" value="C:fungal-type vacuole membrane"/>
    <property type="evidence" value="ECO:0007669"/>
    <property type="project" value="TreeGrafter"/>
</dbReference>
<dbReference type="GO" id="GO:0046961">
    <property type="term" value="F:proton-transporting ATPase activity, rotational mechanism"/>
    <property type="evidence" value="ECO:0007669"/>
    <property type="project" value="InterPro"/>
</dbReference>
<evidence type="ECO:0000256" key="2">
    <source>
        <dbReference type="ARBA" id="ARBA00009904"/>
    </source>
</evidence>
<feature type="transmembrane region" description="Helical" evidence="9">
    <location>
        <begin position="466"/>
        <end position="491"/>
    </location>
</feature>
<keyword evidence="5 9" id="KW-0375">Hydrogen ion transport</keyword>
<feature type="transmembrane region" description="Helical" evidence="9">
    <location>
        <begin position="830"/>
        <end position="850"/>
    </location>
</feature>
<proteinExistence type="inferred from homology"/>
<feature type="coiled-coil region" evidence="10">
    <location>
        <begin position="113"/>
        <end position="140"/>
    </location>
</feature>
<keyword evidence="8 9" id="KW-0472">Membrane</keyword>
<name>A0A1Y1VFX5_9FUNG</name>
<evidence type="ECO:0000256" key="4">
    <source>
        <dbReference type="ARBA" id="ARBA00022692"/>
    </source>
</evidence>